<name>A0ABW3F336_9PROT</name>
<feature type="chain" id="PRO_5047305003" description="Lipoprotein" evidence="1">
    <location>
        <begin position="24"/>
        <end position="111"/>
    </location>
</feature>
<feature type="signal peptide" evidence="1">
    <location>
        <begin position="1"/>
        <end position="23"/>
    </location>
</feature>
<evidence type="ECO:0000313" key="2">
    <source>
        <dbReference type="EMBL" id="MFD0912058.1"/>
    </source>
</evidence>
<keyword evidence="1" id="KW-0732">Signal</keyword>
<reference evidence="3" key="1">
    <citation type="journal article" date="2019" name="Int. J. Syst. Evol. Microbiol.">
        <title>The Global Catalogue of Microorganisms (GCM) 10K type strain sequencing project: providing services to taxonomists for standard genome sequencing and annotation.</title>
        <authorList>
            <consortium name="The Broad Institute Genomics Platform"/>
            <consortium name="The Broad Institute Genome Sequencing Center for Infectious Disease"/>
            <person name="Wu L."/>
            <person name="Ma J."/>
        </authorList>
    </citation>
    <scope>NUCLEOTIDE SEQUENCE [LARGE SCALE GENOMIC DNA]</scope>
    <source>
        <strain evidence="3">CCUG 58412</strain>
    </source>
</reference>
<evidence type="ECO:0000313" key="3">
    <source>
        <dbReference type="Proteomes" id="UP001597128"/>
    </source>
</evidence>
<evidence type="ECO:0000256" key="1">
    <source>
        <dbReference type="SAM" id="SignalP"/>
    </source>
</evidence>
<accession>A0ABW3F336</accession>
<proteinExistence type="predicted"/>
<gene>
    <name evidence="2" type="ORF">ACFQ1Z_00730</name>
</gene>
<organism evidence="2 3">
    <name type="scientific">Methylophilus luteus</name>
    <dbReference type="NCBI Taxonomy" id="640108"/>
    <lineage>
        <taxon>Bacteria</taxon>
        <taxon>Pseudomonadati</taxon>
        <taxon>Pseudomonadota</taxon>
        <taxon>Betaproteobacteria</taxon>
        <taxon>Nitrosomonadales</taxon>
        <taxon>Methylophilaceae</taxon>
        <taxon>Methylophilus</taxon>
    </lineage>
</organism>
<comment type="caution">
    <text evidence="2">The sequence shown here is derived from an EMBL/GenBank/DDBJ whole genome shotgun (WGS) entry which is preliminary data.</text>
</comment>
<dbReference type="Proteomes" id="UP001597128">
    <property type="component" value="Unassembled WGS sequence"/>
</dbReference>
<protein>
    <recommendedName>
        <fullName evidence="4">Lipoprotein</fullName>
    </recommendedName>
</protein>
<dbReference type="EMBL" id="JBHTKB010000001">
    <property type="protein sequence ID" value="MFD0912058.1"/>
    <property type="molecule type" value="Genomic_DNA"/>
</dbReference>
<dbReference type="PROSITE" id="PS51257">
    <property type="entry name" value="PROKAR_LIPOPROTEIN"/>
    <property type="match status" value="1"/>
</dbReference>
<evidence type="ECO:0008006" key="4">
    <source>
        <dbReference type="Google" id="ProtNLM"/>
    </source>
</evidence>
<dbReference type="RefSeq" id="WP_379054644.1">
    <property type="nucleotide sequence ID" value="NZ_JBHTKB010000001.1"/>
</dbReference>
<keyword evidence="3" id="KW-1185">Reference proteome</keyword>
<sequence length="111" mass="12358">MRLSELISTRYVLWLLIACSATACTDDKFKNEQAFTDYVAQLALADLTLPSAIARLTAEGFNCYPEKNASHYCLREIGGAVCKQRHIIHLFSTEADQTPVKITTKFGLVCL</sequence>